<evidence type="ECO:0000256" key="3">
    <source>
        <dbReference type="ARBA" id="ARBA00022679"/>
    </source>
</evidence>
<dbReference type="NCBIfam" id="TIGR01930">
    <property type="entry name" value="AcCoA-C-Actrans"/>
    <property type="match status" value="1"/>
</dbReference>
<accession>A0ABW1J7U2</accession>
<comment type="similarity">
    <text evidence="1 7">Belongs to the thiolase-like superfamily. Thiolase family.</text>
</comment>
<keyword evidence="3 7" id="KW-0808">Transferase</keyword>
<dbReference type="Proteomes" id="UP001596302">
    <property type="component" value="Unassembled WGS sequence"/>
</dbReference>
<dbReference type="PIRSF" id="PIRSF000429">
    <property type="entry name" value="Ac-CoA_Ac_transf"/>
    <property type="match status" value="1"/>
</dbReference>
<dbReference type="InterPro" id="IPR016039">
    <property type="entry name" value="Thiolase-like"/>
</dbReference>
<sequence length="396" mass="40199">MSGSVIVAGARTPMGRLLGSLKNFSGAQLGGVAIKAALERAGVAPEQVEYVIMGQVLTAGAGQIPARQAAAAAGIPMDVPALTINKVCLSGIDAIALADQLIRAGEFEIVVAGGQESMTQAPHLLSKSREGIKFGDVSLQDHMSFDGLFCAFDQVAMGASTEKYNSRYEITRAEQDEFAARSHQRAAAATANGILAEEIAPVEIPQRRGEPLVVDTDEGIRGETTAESLAALRPAFASDGTITAGSSSQISDGAAAVVVMSKAKAEELGLSWLAEIGAHGVVAGPDASLHEQPANAIVKACAKEGISPADLDLAEINEAFAAVSVVSSRKLGLSADKVNVNGGAIALGHPLGMSGARIVLHLALELRRRGGGTGAAALCGGGGQGDALIIRVPASA</sequence>
<dbReference type="InterPro" id="IPR020615">
    <property type="entry name" value="Thiolase_acyl_enz_int_AS"/>
</dbReference>
<dbReference type="CDD" id="cd00751">
    <property type="entry name" value="thiolase"/>
    <property type="match status" value="1"/>
</dbReference>
<dbReference type="SUPFAM" id="SSF53901">
    <property type="entry name" value="Thiolase-like"/>
    <property type="match status" value="2"/>
</dbReference>
<dbReference type="Pfam" id="PF00108">
    <property type="entry name" value="Thiolase_N"/>
    <property type="match status" value="1"/>
</dbReference>
<name>A0ABW1J7U2_9PSEU</name>
<evidence type="ECO:0000256" key="6">
    <source>
        <dbReference type="ARBA" id="ARBA00040529"/>
    </source>
</evidence>
<protein>
    <recommendedName>
        <fullName evidence="6">Probable acetyl-CoA acetyltransferase</fullName>
        <ecNumber evidence="2">2.3.1.9</ecNumber>
    </recommendedName>
    <alternativeName>
        <fullName evidence="5">Acetoacetyl-CoA thiolase</fullName>
    </alternativeName>
</protein>
<keyword evidence="11" id="KW-1185">Reference proteome</keyword>
<dbReference type="RefSeq" id="WP_379587363.1">
    <property type="nucleotide sequence ID" value="NZ_JBHSQW010000044.1"/>
</dbReference>
<feature type="domain" description="Thiolase N-terminal" evidence="8">
    <location>
        <begin position="5"/>
        <end position="262"/>
    </location>
</feature>
<dbReference type="InterPro" id="IPR020616">
    <property type="entry name" value="Thiolase_N"/>
</dbReference>
<dbReference type="InterPro" id="IPR020617">
    <property type="entry name" value="Thiolase_C"/>
</dbReference>
<comment type="caution">
    <text evidence="10">The sequence shown here is derived from an EMBL/GenBank/DDBJ whole genome shotgun (WGS) entry which is preliminary data.</text>
</comment>
<evidence type="ECO:0000259" key="8">
    <source>
        <dbReference type="Pfam" id="PF00108"/>
    </source>
</evidence>
<proteinExistence type="inferred from homology"/>
<dbReference type="PANTHER" id="PTHR18919:SF107">
    <property type="entry name" value="ACETYL-COA ACETYLTRANSFERASE, CYTOSOLIC"/>
    <property type="match status" value="1"/>
</dbReference>
<organism evidence="10 11">
    <name type="scientific">Pseudonocardia hispaniensis</name>
    <dbReference type="NCBI Taxonomy" id="904933"/>
    <lineage>
        <taxon>Bacteria</taxon>
        <taxon>Bacillati</taxon>
        <taxon>Actinomycetota</taxon>
        <taxon>Actinomycetes</taxon>
        <taxon>Pseudonocardiales</taxon>
        <taxon>Pseudonocardiaceae</taxon>
        <taxon>Pseudonocardia</taxon>
    </lineage>
</organism>
<evidence type="ECO:0000256" key="2">
    <source>
        <dbReference type="ARBA" id="ARBA00012705"/>
    </source>
</evidence>
<reference evidence="11" key="1">
    <citation type="journal article" date="2019" name="Int. J. Syst. Evol. Microbiol.">
        <title>The Global Catalogue of Microorganisms (GCM) 10K type strain sequencing project: providing services to taxonomists for standard genome sequencing and annotation.</title>
        <authorList>
            <consortium name="The Broad Institute Genomics Platform"/>
            <consortium name="The Broad Institute Genome Sequencing Center for Infectious Disease"/>
            <person name="Wu L."/>
            <person name="Ma J."/>
        </authorList>
    </citation>
    <scope>NUCLEOTIDE SEQUENCE [LARGE SCALE GENOMIC DNA]</scope>
    <source>
        <strain evidence="11">CCM 8391</strain>
    </source>
</reference>
<feature type="domain" description="Thiolase C-terminal" evidence="9">
    <location>
        <begin position="271"/>
        <end position="391"/>
    </location>
</feature>
<evidence type="ECO:0000256" key="7">
    <source>
        <dbReference type="RuleBase" id="RU003557"/>
    </source>
</evidence>
<evidence type="ECO:0000256" key="4">
    <source>
        <dbReference type="ARBA" id="ARBA00023315"/>
    </source>
</evidence>
<evidence type="ECO:0000259" key="9">
    <source>
        <dbReference type="Pfam" id="PF02803"/>
    </source>
</evidence>
<dbReference type="EC" id="2.3.1.9" evidence="2"/>
<dbReference type="InterPro" id="IPR002155">
    <property type="entry name" value="Thiolase"/>
</dbReference>
<evidence type="ECO:0000256" key="5">
    <source>
        <dbReference type="ARBA" id="ARBA00030755"/>
    </source>
</evidence>
<dbReference type="PROSITE" id="PS00737">
    <property type="entry name" value="THIOLASE_2"/>
    <property type="match status" value="1"/>
</dbReference>
<dbReference type="InterPro" id="IPR020613">
    <property type="entry name" value="Thiolase_CS"/>
</dbReference>
<dbReference type="Gene3D" id="3.40.47.10">
    <property type="match status" value="2"/>
</dbReference>
<evidence type="ECO:0000313" key="10">
    <source>
        <dbReference type="EMBL" id="MFC5996609.1"/>
    </source>
</evidence>
<evidence type="ECO:0000256" key="1">
    <source>
        <dbReference type="ARBA" id="ARBA00010982"/>
    </source>
</evidence>
<keyword evidence="4 7" id="KW-0012">Acyltransferase</keyword>
<dbReference type="InterPro" id="IPR020610">
    <property type="entry name" value="Thiolase_AS"/>
</dbReference>
<dbReference type="PANTHER" id="PTHR18919">
    <property type="entry name" value="ACETYL-COA C-ACYLTRANSFERASE"/>
    <property type="match status" value="1"/>
</dbReference>
<dbReference type="PROSITE" id="PS00099">
    <property type="entry name" value="THIOLASE_3"/>
    <property type="match status" value="1"/>
</dbReference>
<gene>
    <name evidence="10" type="ORF">ACFQE5_20590</name>
</gene>
<dbReference type="PROSITE" id="PS00098">
    <property type="entry name" value="THIOLASE_1"/>
    <property type="match status" value="1"/>
</dbReference>
<dbReference type="GO" id="GO:0003985">
    <property type="term" value="F:acetyl-CoA C-acetyltransferase activity"/>
    <property type="evidence" value="ECO:0007669"/>
    <property type="project" value="UniProtKB-EC"/>
</dbReference>
<dbReference type="EMBL" id="JBHSQW010000044">
    <property type="protein sequence ID" value="MFC5996609.1"/>
    <property type="molecule type" value="Genomic_DNA"/>
</dbReference>
<evidence type="ECO:0000313" key="11">
    <source>
        <dbReference type="Proteomes" id="UP001596302"/>
    </source>
</evidence>
<dbReference type="Pfam" id="PF02803">
    <property type="entry name" value="Thiolase_C"/>
    <property type="match status" value="1"/>
</dbReference>